<name>A0A0C2JDL1_THEKT</name>
<dbReference type="EMBL" id="JWZT01003251">
    <property type="protein sequence ID" value="KII67268.1"/>
    <property type="molecule type" value="Genomic_DNA"/>
</dbReference>
<evidence type="ECO:0000313" key="2">
    <source>
        <dbReference type="Proteomes" id="UP000031668"/>
    </source>
</evidence>
<accession>A0A0C2JDL1</accession>
<proteinExistence type="predicted"/>
<keyword evidence="2" id="KW-1185">Reference proteome</keyword>
<reference evidence="1 2" key="1">
    <citation type="journal article" date="2014" name="Genome Biol. Evol.">
        <title>The genome of the myxosporean Thelohanellus kitauei shows adaptations to nutrient acquisition within its fish host.</title>
        <authorList>
            <person name="Yang Y."/>
            <person name="Xiong J."/>
            <person name="Zhou Z."/>
            <person name="Huo F."/>
            <person name="Miao W."/>
            <person name="Ran C."/>
            <person name="Liu Y."/>
            <person name="Zhang J."/>
            <person name="Feng J."/>
            <person name="Wang M."/>
            <person name="Wang M."/>
            <person name="Wang L."/>
            <person name="Yao B."/>
        </authorList>
    </citation>
    <scope>NUCLEOTIDE SEQUENCE [LARGE SCALE GENOMIC DNA]</scope>
    <source>
        <strain evidence="1">Wuqing</strain>
    </source>
</reference>
<comment type="caution">
    <text evidence="1">The sequence shown here is derived from an EMBL/GenBank/DDBJ whole genome shotgun (WGS) entry which is preliminary data.</text>
</comment>
<dbReference type="AlphaFoldDB" id="A0A0C2JDL1"/>
<protein>
    <submittedName>
        <fullName evidence="1">Uncharacterized protein</fullName>
    </submittedName>
</protein>
<dbReference type="Proteomes" id="UP000031668">
    <property type="component" value="Unassembled WGS sequence"/>
</dbReference>
<organism evidence="1 2">
    <name type="scientific">Thelohanellus kitauei</name>
    <name type="common">Myxosporean</name>
    <dbReference type="NCBI Taxonomy" id="669202"/>
    <lineage>
        <taxon>Eukaryota</taxon>
        <taxon>Metazoa</taxon>
        <taxon>Cnidaria</taxon>
        <taxon>Myxozoa</taxon>
        <taxon>Myxosporea</taxon>
        <taxon>Bivalvulida</taxon>
        <taxon>Platysporina</taxon>
        <taxon>Myxobolidae</taxon>
        <taxon>Thelohanellus</taxon>
    </lineage>
</organism>
<gene>
    <name evidence="1" type="ORF">RF11_07690</name>
</gene>
<sequence length="148" mass="17532">MYVSKKRKVHNEGRIFKNDLIYKYFLQMSTRLHCHYVKKHADFSSTLSTEERPNRAKTLDIKLVKQPDFFRKHKIFQIAATRASFMVAYNIAKHSNSLRDGEFVKWPILGVVYQVSQEHRKKFEEISLSTRNIARRVATIDEDLKSQL</sequence>
<dbReference type="PANTHER" id="PTHR45913:SF5">
    <property type="entry name" value="GENERAL TRANSCRIPTION FACTOR II-I REPEAT DOMAIN-CONTAINING PROTEIN 2A-LIKE PROTEIN"/>
    <property type="match status" value="1"/>
</dbReference>
<dbReference type="OrthoDB" id="6352818at2759"/>
<dbReference type="PANTHER" id="PTHR45913">
    <property type="entry name" value="EPM2A-INTERACTING PROTEIN 1"/>
    <property type="match status" value="1"/>
</dbReference>
<evidence type="ECO:0000313" key="1">
    <source>
        <dbReference type="EMBL" id="KII67268.1"/>
    </source>
</evidence>